<name>A0ABN3LEZ4_9ACTN</name>
<sequence length="81" mass="8243">MLPGPDTGRGQVVGQPVGPGVELGVGEAVLLAHHGRPVGDGGCYRFEDMGEIEEHGGALRKGDAAGRWCGAAQGFMSGLEN</sequence>
<protein>
    <submittedName>
        <fullName evidence="1">Uncharacterized protein</fullName>
    </submittedName>
</protein>
<evidence type="ECO:0000313" key="1">
    <source>
        <dbReference type="EMBL" id="GAA2483108.1"/>
    </source>
</evidence>
<dbReference type="EMBL" id="BAAATA010000008">
    <property type="protein sequence ID" value="GAA2483108.1"/>
    <property type="molecule type" value="Genomic_DNA"/>
</dbReference>
<evidence type="ECO:0000313" key="2">
    <source>
        <dbReference type="Proteomes" id="UP001501358"/>
    </source>
</evidence>
<gene>
    <name evidence="1" type="ORF">GCM10010406_19310</name>
</gene>
<proteinExistence type="predicted"/>
<dbReference type="Proteomes" id="UP001501358">
    <property type="component" value="Unassembled WGS sequence"/>
</dbReference>
<organism evidence="1 2">
    <name type="scientific">Streptomyces thermolineatus</name>
    <dbReference type="NCBI Taxonomy" id="44033"/>
    <lineage>
        <taxon>Bacteria</taxon>
        <taxon>Bacillati</taxon>
        <taxon>Actinomycetota</taxon>
        <taxon>Actinomycetes</taxon>
        <taxon>Kitasatosporales</taxon>
        <taxon>Streptomycetaceae</taxon>
        <taxon>Streptomyces</taxon>
    </lineage>
</organism>
<keyword evidence="2" id="KW-1185">Reference proteome</keyword>
<reference evidence="1 2" key="1">
    <citation type="journal article" date="2019" name="Int. J. Syst. Evol. Microbiol.">
        <title>The Global Catalogue of Microorganisms (GCM) 10K type strain sequencing project: providing services to taxonomists for standard genome sequencing and annotation.</title>
        <authorList>
            <consortium name="The Broad Institute Genomics Platform"/>
            <consortium name="The Broad Institute Genome Sequencing Center for Infectious Disease"/>
            <person name="Wu L."/>
            <person name="Ma J."/>
        </authorList>
    </citation>
    <scope>NUCLEOTIDE SEQUENCE [LARGE SCALE GENOMIC DNA]</scope>
    <source>
        <strain evidence="1 2">JCM 6307</strain>
    </source>
</reference>
<accession>A0ABN3LEZ4</accession>
<comment type="caution">
    <text evidence="1">The sequence shown here is derived from an EMBL/GenBank/DDBJ whole genome shotgun (WGS) entry which is preliminary data.</text>
</comment>